<dbReference type="EMBL" id="JAVRFH010000138">
    <property type="protein sequence ID" value="MDT0616402.1"/>
    <property type="molecule type" value="Genomic_DNA"/>
</dbReference>
<evidence type="ECO:0000313" key="1">
    <source>
        <dbReference type="EMBL" id="MDT0616402.1"/>
    </source>
</evidence>
<protein>
    <recommendedName>
        <fullName evidence="3">PPM-type phosphatase domain-containing protein</fullName>
    </recommendedName>
</protein>
<reference evidence="1" key="1">
    <citation type="submission" date="2024-05" db="EMBL/GenBank/DDBJ databases">
        <title>30 novel species of actinomycetes from the DSMZ collection.</title>
        <authorList>
            <person name="Nouioui I."/>
        </authorList>
    </citation>
    <scope>NUCLEOTIDE SEQUENCE</scope>
    <source>
        <strain evidence="1">DSM 40712</strain>
    </source>
</reference>
<evidence type="ECO:0000313" key="2">
    <source>
        <dbReference type="Proteomes" id="UP001180724"/>
    </source>
</evidence>
<sequence>MEEHSARAVAVEKIVVGLAQRPGTEPPCADGADVQRRGEVLCAAVVDGAGHHPEVVRYAAITPAVITHIGIAVGGLAGLMTAGQMAAAYDRPPHASAVFACAQPGQPTSVHWIGDCRAYGWDGIMLRQWSTDQTMGNWLRWNGGAAVELDAVKHDNWSRLGLAQAGAATCRQVQVRSEVSLVLLMSDGVSDQVPAEMLARLCREHADDPQLLAAALVTAAVEDESGYRDDATVIALLRAEG</sequence>
<accession>A0ABU3B1R9</accession>
<keyword evidence="2" id="KW-1185">Reference proteome</keyword>
<comment type="caution">
    <text evidence="1">The sequence shown here is derived from an EMBL/GenBank/DDBJ whole genome shotgun (WGS) entry which is preliminary data.</text>
</comment>
<dbReference type="Gene3D" id="3.60.40.10">
    <property type="entry name" value="PPM-type phosphatase domain"/>
    <property type="match status" value="1"/>
</dbReference>
<evidence type="ECO:0008006" key="3">
    <source>
        <dbReference type="Google" id="ProtNLM"/>
    </source>
</evidence>
<organism evidence="1 2">
    <name type="scientific">Streptomyces lancefieldiae</name>
    <dbReference type="NCBI Taxonomy" id="3075520"/>
    <lineage>
        <taxon>Bacteria</taxon>
        <taxon>Bacillati</taxon>
        <taxon>Actinomycetota</taxon>
        <taxon>Actinomycetes</taxon>
        <taxon>Kitasatosporales</taxon>
        <taxon>Streptomycetaceae</taxon>
        <taxon>Streptomyces</taxon>
    </lineage>
</organism>
<gene>
    <name evidence="1" type="ORF">RM812_40635</name>
</gene>
<dbReference type="RefSeq" id="WP_311585815.1">
    <property type="nucleotide sequence ID" value="NZ_JAVRFH010000138.1"/>
</dbReference>
<dbReference type="InterPro" id="IPR036457">
    <property type="entry name" value="PPM-type-like_dom_sf"/>
</dbReference>
<name>A0ABU3B1R9_9ACTN</name>
<dbReference type="Proteomes" id="UP001180724">
    <property type="component" value="Unassembled WGS sequence"/>
</dbReference>
<dbReference type="SUPFAM" id="SSF81606">
    <property type="entry name" value="PP2C-like"/>
    <property type="match status" value="1"/>
</dbReference>
<proteinExistence type="predicted"/>